<dbReference type="InterPro" id="IPR012337">
    <property type="entry name" value="RNaseH-like_sf"/>
</dbReference>
<dbReference type="InterPro" id="IPR036397">
    <property type="entry name" value="RNaseH_sf"/>
</dbReference>
<evidence type="ECO:0000313" key="3">
    <source>
        <dbReference type="Proteomes" id="UP001057375"/>
    </source>
</evidence>
<dbReference type="Pfam" id="PF17921">
    <property type="entry name" value="Integrase_H2C2"/>
    <property type="match status" value="1"/>
</dbReference>
<protein>
    <recommendedName>
        <fullName evidence="1">Integrase catalytic domain-containing protein</fullName>
    </recommendedName>
</protein>
<dbReference type="Gene3D" id="3.30.420.10">
    <property type="entry name" value="Ribonuclease H-like superfamily/Ribonuclease H"/>
    <property type="match status" value="1"/>
</dbReference>
<dbReference type="PANTHER" id="PTHR37984:SF5">
    <property type="entry name" value="PROTEIN NYNRIN-LIKE"/>
    <property type="match status" value="1"/>
</dbReference>
<evidence type="ECO:0000259" key="1">
    <source>
        <dbReference type="PROSITE" id="PS50994"/>
    </source>
</evidence>
<dbReference type="Proteomes" id="UP001057375">
    <property type="component" value="Unassembled WGS sequence"/>
</dbReference>
<dbReference type="InterPro" id="IPR050951">
    <property type="entry name" value="Retrovirus_Pol_polyprotein"/>
</dbReference>
<reference evidence="2" key="1">
    <citation type="submission" date="2022-03" db="EMBL/GenBank/DDBJ databases">
        <title>Draft genome sequence of Aduncisulcus paluster, a free-living microaerophilic Fornicata.</title>
        <authorList>
            <person name="Yuyama I."/>
            <person name="Kume K."/>
            <person name="Tamura T."/>
            <person name="Inagaki Y."/>
            <person name="Hashimoto T."/>
        </authorList>
    </citation>
    <scope>NUCLEOTIDE SEQUENCE</scope>
    <source>
        <strain evidence="2">NY0171</strain>
    </source>
</reference>
<dbReference type="PROSITE" id="PS50994">
    <property type="entry name" value="INTEGRASE"/>
    <property type="match status" value="1"/>
</dbReference>
<name>A0ABQ5K296_9EUKA</name>
<gene>
    <name evidence="2" type="ORF">ADUPG1_012152</name>
</gene>
<proteinExistence type="predicted"/>
<dbReference type="Pfam" id="PF00665">
    <property type="entry name" value="rve"/>
    <property type="match status" value="1"/>
</dbReference>
<dbReference type="InterPro" id="IPR041588">
    <property type="entry name" value="Integrase_H2C2"/>
</dbReference>
<dbReference type="PANTHER" id="PTHR37984">
    <property type="entry name" value="PROTEIN CBG26694"/>
    <property type="match status" value="1"/>
</dbReference>
<comment type="caution">
    <text evidence="2">The sequence shown here is derived from an EMBL/GenBank/DDBJ whole genome shotgun (WGS) entry which is preliminary data.</text>
</comment>
<dbReference type="Gene3D" id="1.10.340.70">
    <property type="match status" value="1"/>
</dbReference>
<keyword evidence="3" id="KW-1185">Reference proteome</keyword>
<organism evidence="2 3">
    <name type="scientific">Aduncisulcus paluster</name>
    <dbReference type="NCBI Taxonomy" id="2918883"/>
    <lineage>
        <taxon>Eukaryota</taxon>
        <taxon>Metamonada</taxon>
        <taxon>Carpediemonas-like organisms</taxon>
        <taxon>Aduncisulcus</taxon>
    </lineage>
</organism>
<dbReference type="SUPFAM" id="SSF53098">
    <property type="entry name" value="Ribonuclease H-like"/>
    <property type="match status" value="1"/>
</dbReference>
<sequence length="231" mass="26233">MVILSNYQHTILHGHVLGGHHGIAGTFQQLMDAGLWWKSRRETVAEVVRSCLTCQKNRRLPHPKVMGSIMSRPFEEISVDTFGPVVPNETCEYHYLIVIVDNISQFIELVPAKTATGREAADAIITAVIARHGVPEALRTDGGRQYKNTLMNQLCERLKLVHTITTAHHHEENGIVERYDQEILKHLRKMYSQGLKKGEWVTAVPLIISILNNYFHYMEPFKTSILTLTKG</sequence>
<feature type="domain" description="Integrase catalytic" evidence="1">
    <location>
        <begin position="69"/>
        <end position="231"/>
    </location>
</feature>
<dbReference type="EMBL" id="BQXS01012410">
    <property type="protein sequence ID" value="GKT22547.1"/>
    <property type="molecule type" value="Genomic_DNA"/>
</dbReference>
<evidence type="ECO:0000313" key="2">
    <source>
        <dbReference type="EMBL" id="GKT22547.1"/>
    </source>
</evidence>
<dbReference type="InterPro" id="IPR001584">
    <property type="entry name" value="Integrase_cat-core"/>
</dbReference>
<accession>A0ABQ5K296</accession>